<name>A0A208ZZ66_YERIN</name>
<gene>
    <name evidence="2" type="ORF">CBW57_13670</name>
</gene>
<dbReference type="Proteomes" id="UP000196440">
    <property type="component" value="Unassembled WGS sequence"/>
</dbReference>
<sequence length="445" mass="50929">MGTEISLDVSGITMCWSKNSLGIDHGGLFQSDDHYIAPPTAEEVDEGGDFNEPDSILFRTILRKPLGQIVHRLDLLGFTLENAEKEYNLMVKKLTIENDEFEKFHPEYAKPKVELMSFPEFINFIKNVNLKDLDSGFVNEDSPEKEKKLIRGRFTNEHLLRSIPHYTNDFDNAWSEKSAFGSLVNILHPYSVIRLLAENKNNSGEFVTWDYGALVSNGWANLKDIETNTRRHDKFLIATEGSSDSHILQKALRLLRHDIEDFFHFIDMKSGHPFPGTGNLIKFADGLVKIDIQNRIVFVLDNDCEGIEAYNKIRELALPQNINCVHLPDLPDFNEFPAIGPHGITKENINGRAVAIECYLDLTYSNYDEAKIRWSNYKKESDAYQGALENKDYYTKRFMKLNTGSKAYESYDFSKISIVLNELIKACSKISSDIRSKQLDDQYPD</sequence>
<evidence type="ECO:0000313" key="3">
    <source>
        <dbReference type="Proteomes" id="UP000196440"/>
    </source>
</evidence>
<dbReference type="AlphaFoldDB" id="A0A208ZZ66"/>
<dbReference type="EMBL" id="NHOI01000016">
    <property type="protein sequence ID" value="OVZ85755.1"/>
    <property type="molecule type" value="Genomic_DNA"/>
</dbReference>
<dbReference type="CDD" id="cd00188">
    <property type="entry name" value="TOPRIM"/>
    <property type="match status" value="1"/>
</dbReference>
<dbReference type="InterPro" id="IPR041487">
    <property type="entry name" value="HEPN/Toprim-NTD1"/>
</dbReference>
<reference evidence="2 3" key="1">
    <citation type="submission" date="2017-05" db="EMBL/GenBank/DDBJ databases">
        <title>Whole genome sequencing of Yersinia kristensenii.</title>
        <authorList>
            <person name="Campioni F."/>
        </authorList>
    </citation>
    <scope>NUCLEOTIDE SEQUENCE [LARGE SCALE GENOMIC DNA]</scope>
    <source>
        <strain evidence="2 3">CFSAN060536</strain>
    </source>
</reference>
<organism evidence="2 3">
    <name type="scientific">Yersinia intermedia</name>
    <dbReference type="NCBI Taxonomy" id="631"/>
    <lineage>
        <taxon>Bacteria</taxon>
        <taxon>Pseudomonadati</taxon>
        <taxon>Pseudomonadota</taxon>
        <taxon>Gammaproteobacteria</taxon>
        <taxon>Enterobacterales</taxon>
        <taxon>Yersiniaceae</taxon>
        <taxon>Yersinia</taxon>
    </lineage>
</organism>
<evidence type="ECO:0000313" key="2">
    <source>
        <dbReference type="EMBL" id="OVZ85755.1"/>
    </source>
</evidence>
<evidence type="ECO:0000259" key="1">
    <source>
        <dbReference type="Pfam" id="PF18871"/>
    </source>
</evidence>
<proteinExistence type="predicted"/>
<accession>A0A208ZZ66</accession>
<dbReference type="RefSeq" id="WP_050296630.1">
    <property type="nucleotide sequence ID" value="NZ_NHOI01000016.1"/>
</dbReference>
<dbReference type="Pfam" id="PF18871">
    <property type="entry name" value="HEPN_Toprim_N"/>
    <property type="match status" value="1"/>
</dbReference>
<comment type="caution">
    <text evidence="2">The sequence shown here is derived from an EMBL/GenBank/DDBJ whole genome shotgun (WGS) entry which is preliminary data.</text>
</comment>
<feature type="domain" description="HEPN/Toprim N-terminal" evidence="1">
    <location>
        <begin position="1"/>
        <end position="231"/>
    </location>
</feature>
<protein>
    <recommendedName>
        <fullName evidence="1">HEPN/Toprim N-terminal domain-containing protein</fullName>
    </recommendedName>
</protein>